<keyword evidence="20" id="KW-1185">Reference proteome</keyword>
<feature type="transmembrane region" description="Helical" evidence="17">
    <location>
        <begin position="299"/>
        <end position="323"/>
    </location>
</feature>
<name>A0ABI7X3H0_FELCA</name>
<keyword evidence="6 15" id="KW-0812">Transmembrane</keyword>
<keyword evidence="9 17" id="KW-1133">Transmembrane helix</keyword>
<comment type="subcellular location">
    <subcellularLocation>
        <location evidence="1 15">Membrane</location>
        <topology evidence="1 15">Single-pass type I membrane protein</topology>
    </subcellularLocation>
    <subcellularLocation>
        <location evidence="2">Secreted</location>
        <location evidence="2">Extracellular exosome</location>
    </subcellularLocation>
</comment>
<evidence type="ECO:0000256" key="17">
    <source>
        <dbReference type="SAM" id="Phobius"/>
    </source>
</evidence>
<accession>A0ABI7X3H0</accession>
<evidence type="ECO:0000313" key="20">
    <source>
        <dbReference type="Proteomes" id="UP000823872"/>
    </source>
</evidence>
<comment type="subunit">
    <text evidence="14">Interacts with CDCP1. Interacts (via C-terminus) with TIAM1 (via PDZ domain). Interacts with MDK.</text>
</comment>
<feature type="domain" description="Neurexin/syndecan/glycophorin C" evidence="18">
    <location>
        <begin position="322"/>
        <end position="340"/>
    </location>
</feature>
<evidence type="ECO:0000256" key="11">
    <source>
        <dbReference type="ARBA" id="ARBA00023180"/>
    </source>
</evidence>
<evidence type="ECO:0000256" key="13">
    <source>
        <dbReference type="ARBA" id="ARBA00045247"/>
    </source>
</evidence>
<evidence type="ECO:0000256" key="10">
    <source>
        <dbReference type="ARBA" id="ARBA00023136"/>
    </source>
</evidence>
<dbReference type="InterPro" id="IPR001050">
    <property type="entry name" value="Syndecan"/>
</dbReference>
<keyword evidence="4" id="KW-0964">Secreted</keyword>
<dbReference type="PROSITE" id="PS00964">
    <property type="entry name" value="SYNDECAN"/>
    <property type="match status" value="1"/>
</dbReference>
<evidence type="ECO:0000256" key="14">
    <source>
        <dbReference type="ARBA" id="ARBA00046939"/>
    </source>
</evidence>
<evidence type="ECO:0000256" key="8">
    <source>
        <dbReference type="ARBA" id="ARBA00022974"/>
    </source>
</evidence>
<evidence type="ECO:0000256" key="16">
    <source>
        <dbReference type="SAM" id="MobiDB-lite"/>
    </source>
</evidence>
<feature type="compositionally biased region" description="Basic and acidic residues" evidence="16">
    <location>
        <begin position="200"/>
        <end position="211"/>
    </location>
</feature>
<feature type="compositionally biased region" description="Polar residues" evidence="16">
    <location>
        <begin position="175"/>
        <end position="196"/>
    </location>
</feature>
<dbReference type="GeneTree" id="ENSGT00940000161171"/>
<evidence type="ECO:0000256" key="1">
    <source>
        <dbReference type="ARBA" id="ARBA00004479"/>
    </source>
</evidence>
<feature type="compositionally biased region" description="Polar residues" evidence="16">
    <location>
        <begin position="129"/>
        <end position="139"/>
    </location>
</feature>
<dbReference type="InterPro" id="IPR030479">
    <property type="entry name" value="Syndecan_CS"/>
</dbReference>
<feature type="region of interest" description="Disordered" evidence="16">
    <location>
        <begin position="330"/>
        <end position="357"/>
    </location>
</feature>
<reference evidence="19" key="2">
    <citation type="submission" date="2025-08" db="UniProtKB">
        <authorList>
            <consortium name="Ensembl"/>
        </authorList>
    </citation>
    <scope>IDENTIFICATION</scope>
    <source>
        <strain evidence="19">breed Abyssinian</strain>
    </source>
</reference>
<keyword evidence="10 17" id="KW-0472">Membrane</keyword>
<dbReference type="Proteomes" id="UP000823872">
    <property type="component" value="Chromosome A3"/>
</dbReference>
<evidence type="ECO:0000256" key="5">
    <source>
        <dbReference type="ARBA" id="ARBA00022553"/>
    </source>
</evidence>
<dbReference type="SMART" id="SM00294">
    <property type="entry name" value="4.1m"/>
    <property type="match status" value="1"/>
</dbReference>
<dbReference type="InterPro" id="IPR027789">
    <property type="entry name" value="Syndecan/Neurexin_dom"/>
</dbReference>
<dbReference type="Ensembl" id="ENSFCTT00005026319.1">
    <property type="protein sequence ID" value="ENSFCTP00005017065.1"/>
    <property type="gene ID" value="ENSFCTG00005009422.1"/>
</dbReference>
<gene>
    <name evidence="19" type="primary">SDC1</name>
</gene>
<evidence type="ECO:0000256" key="12">
    <source>
        <dbReference type="ARBA" id="ARBA00023207"/>
    </source>
</evidence>
<feature type="compositionally biased region" description="Basic residues" evidence="16">
    <location>
        <begin position="54"/>
        <end position="72"/>
    </location>
</feature>
<evidence type="ECO:0000256" key="15">
    <source>
        <dbReference type="RuleBase" id="RU000649"/>
    </source>
</evidence>
<dbReference type="Pfam" id="PF01034">
    <property type="entry name" value="Syndecan"/>
    <property type="match status" value="1"/>
</dbReference>
<keyword evidence="8 15" id="KW-0654">Proteoglycan</keyword>
<feature type="compositionally biased region" description="Basic and acidic residues" evidence="16">
    <location>
        <begin position="330"/>
        <end position="339"/>
    </location>
</feature>
<evidence type="ECO:0000259" key="18">
    <source>
        <dbReference type="SMART" id="SM00294"/>
    </source>
</evidence>
<reference evidence="19 20" key="1">
    <citation type="submission" date="2021-02" db="EMBL/GenBank/DDBJ databases">
        <title>Safari Cat Assemblies.</title>
        <authorList>
            <person name="Bredemeyer K.R."/>
            <person name="Murphy W.J."/>
        </authorList>
    </citation>
    <scope>NUCLEOTIDE SEQUENCE [LARGE SCALE GENOMIC DNA]</scope>
</reference>
<keyword evidence="12 15" id="KW-0357">Heparan sulfate</keyword>
<dbReference type="InterPro" id="IPR003585">
    <property type="entry name" value="Neurexin-like"/>
</dbReference>
<feature type="region of interest" description="Disordered" evidence="16">
    <location>
        <begin position="1"/>
        <end position="259"/>
    </location>
</feature>
<protein>
    <recommendedName>
        <fullName evidence="15">Syndecan</fullName>
    </recommendedName>
</protein>
<keyword evidence="5" id="KW-0597">Phosphoprotein</keyword>
<proteinExistence type="inferred from homology"/>
<evidence type="ECO:0000256" key="7">
    <source>
        <dbReference type="ARBA" id="ARBA00022729"/>
    </source>
</evidence>
<feature type="compositionally biased region" description="Low complexity" evidence="16">
    <location>
        <begin position="79"/>
        <end position="99"/>
    </location>
</feature>
<feature type="compositionally biased region" description="Basic and acidic residues" evidence="16">
    <location>
        <begin position="1"/>
        <end position="12"/>
    </location>
</feature>
<dbReference type="PANTHER" id="PTHR10915">
    <property type="entry name" value="SYNDECAN"/>
    <property type="match status" value="1"/>
</dbReference>
<evidence type="ECO:0000256" key="6">
    <source>
        <dbReference type="ARBA" id="ARBA00022692"/>
    </source>
</evidence>
<organism evidence="19 20">
    <name type="scientific">Felis catus</name>
    <name type="common">Cat</name>
    <name type="synonym">Felis silvestris catus</name>
    <dbReference type="NCBI Taxonomy" id="9685"/>
    <lineage>
        <taxon>Eukaryota</taxon>
        <taxon>Metazoa</taxon>
        <taxon>Chordata</taxon>
        <taxon>Craniata</taxon>
        <taxon>Vertebrata</taxon>
        <taxon>Euteleostomi</taxon>
        <taxon>Mammalia</taxon>
        <taxon>Eutheria</taxon>
        <taxon>Laurasiatheria</taxon>
        <taxon>Carnivora</taxon>
        <taxon>Feliformia</taxon>
        <taxon>Felidae</taxon>
        <taxon>Felinae</taxon>
        <taxon>Felis</taxon>
    </lineage>
</organism>
<evidence type="ECO:0000256" key="4">
    <source>
        <dbReference type="ARBA" id="ARBA00022525"/>
    </source>
</evidence>
<keyword evidence="11 15" id="KW-0325">Glycoprotein</keyword>
<keyword evidence="7" id="KW-0732">Signal</keyword>
<sequence length="357" mass="37488">GLEPSRAERNPEVENGLQPADSAALARDSRARGIARGCRAQRPGGAGAEPRAVRTARRRRDPRSPQRSRRRSGQHEARCALALSLRAGAAPAAGSPGALQDLTLSQQPSSTWKGTELLTAVPTAPEPSGTDNTATSTSVLPAGERPEDREAVLPAEVEPGFTAREKETTHPPGETTPQPTTHQASTARATTAQGPVTSHPHRDMKPDHHETSAPAGPSQLDSHAPSVEDRGPSATEKAAEDGVSTQLPAGEGSGEQDFTFDISGENTAVAAVEPDQRNQPPVDRGATGASQGLLDRKEVLGGVIAGGLVGLIFAVCLVGFMLYRMKKKDEGSYSLEEPKQANGGAYQKPSKQEEFYA</sequence>
<dbReference type="PANTHER" id="PTHR10915:SF5">
    <property type="entry name" value="SYNDECAN-1"/>
    <property type="match status" value="1"/>
</dbReference>
<comment type="function">
    <text evidence="13">Cell surface proteoglycan that contains both heparan sulfate and chondroitin sulfate and that links the cytoskeleton to the interstitial matrix. Regulates exosome biogenesis in concert with SDCBP and PDCD6IP. Able to induce its own expression in dental mesenchymal cells and also in the neighboring dental epithelial cells via an MSX1-mediated pathway.</text>
</comment>
<evidence type="ECO:0000313" key="19">
    <source>
        <dbReference type="Ensembl" id="ENSFCTP00005017065.1"/>
    </source>
</evidence>
<reference evidence="19" key="3">
    <citation type="submission" date="2025-09" db="UniProtKB">
        <authorList>
            <consortium name="Ensembl"/>
        </authorList>
    </citation>
    <scope>IDENTIFICATION</scope>
    <source>
        <strain evidence="19">breed Abyssinian</strain>
    </source>
</reference>
<evidence type="ECO:0000256" key="9">
    <source>
        <dbReference type="ARBA" id="ARBA00022989"/>
    </source>
</evidence>
<evidence type="ECO:0000256" key="3">
    <source>
        <dbReference type="ARBA" id="ARBA00005343"/>
    </source>
</evidence>
<feature type="compositionally biased region" description="Polar residues" evidence="16">
    <location>
        <begin position="102"/>
        <end position="113"/>
    </location>
</feature>
<evidence type="ECO:0000256" key="2">
    <source>
        <dbReference type="ARBA" id="ARBA00004550"/>
    </source>
</evidence>
<comment type="similarity">
    <text evidence="3 15">Belongs to the syndecan proteoglycan family.</text>
</comment>